<evidence type="ECO:0000313" key="3">
    <source>
        <dbReference type="EMBL" id="ESA09694.1"/>
    </source>
</evidence>
<dbReference type="EMBL" id="KI287826">
    <property type="protein sequence ID" value="ESA09694.1"/>
    <property type="molecule type" value="Genomic_DNA"/>
</dbReference>
<evidence type="ECO:0000256" key="1">
    <source>
        <dbReference type="SAM" id="MobiDB-lite"/>
    </source>
</evidence>
<sequence>MTDKEKNNSSISINNDDQQQQNDNLEENKKQNEDDPFLWPKKKKWIILSVLSCGAIIAPISSTIFYPAFLTVQEQLHTSDILVTTSGK</sequence>
<dbReference type="InterPro" id="IPR036259">
    <property type="entry name" value="MFS_trans_sf"/>
</dbReference>
<dbReference type="HOGENOM" id="CLU_2470225_0_0_1"/>
<dbReference type="SUPFAM" id="SSF103473">
    <property type="entry name" value="MFS general substrate transporter"/>
    <property type="match status" value="1"/>
</dbReference>
<reference evidence="3" key="1">
    <citation type="submission" date="2013-07" db="EMBL/GenBank/DDBJ databases">
        <title>The genome of an arbuscular mycorrhizal fungus provides insights into the evolution of the oldest plant symbiosis.</title>
        <authorList>
            <consortium name="DOE Joint Genome Institute"/>
            <person name="Tisserant E."/>
            <person name="Malbreil M."/>
            <person name="Kuo A."/>
            <person name="Kohler A."/>
            <person name="Symeonidi A."/>
            <person name="Balestrini R."/>
            <person name="Charron P."/>
            <person name="Duensing N."/>
            <person name="Frei-dit-Frey N."/>
            <person name="Gianinazzi-Pearson V."/>
            <person name="Gilbert B."/>
            <person name="Handa Y."/>
            <person name="Hijri M."/>
            <person name="Kaul R."/>
            <person name="Kawaguchi M."/>
            <person name="Krajinski F."/>
            <person name="Lammers P."/>
            <person name="Lapierre D."/>
            <person name="Masclaux F.G."/>
            <person name="Murat C."/>
            <person name="Morin E."/>
            <person name="Ndikumana S."/>
            <person name="Pagni M."/>
            <person name="Petitpierre D."/>
            <person name="Requena N."/>
            <person name="Rosikiewicz P."/>
            <person name="Riley R."/>
            <person name="Saito K."/>
            <person name="San Clemente H."/>
            <person name="Shapiro H."/>
            <person name="van Tuinen D."/>
            <person name="Becard G."/>
            <person name="Bonfante P."/>
            <person name="Paszkowski U."/>
            <person name="Shachar-Hill Y."/>
            <person name="Young J.P."/>
            <person name="Sanders I.R."/>
            <person name="Henrissat B."/>
            <person name="Rensing S.A."/>
            <person name="Grigoriev I.V."/>
            <person name="Corradi N."/>
            <person name="Roux C."/>
            <person name="Martin F."/>
        </authorList>
    </citation>
    <scope>NUCLEOTIDE SEQUENCE</scope>
    <source>
        <strain evidence="3">DAOM 197198</strain>
    </source>
</reference>
<keyword evidence="2" id="KW-0472">Membrane</keyword>
<proteinExistence type="predicted"/>
<keyword evidence="2" id="KW-1133">Transmembrane helix</keyword>
<name>U9TNE9_RHIID</name>
<organism evidence="3">
    <name type="scientific">Rhizophagus irregularis (strain DAOM 181602 / DAOM 197198 / MUCL 43194)</name>
    <name type="common">Arbuscular mycorrhizal fungus</name>
    <name type="synonym">Glomus intraradices</name>
    <dbReference type="NCBI Taxonomy" id="747089"/>
    <lineage>
        <taxon>Eukaryota</taxon>
        <taxon>Fungi</taxon>
        <taxon>Fungi incertae sedis</taxon>
        <taxon>Mucoromycota</taxon>
        <taxon>Glomeromycotina</taxon>
        <taxon>Glomeromycetes</taxon>
        <taxon>Glomerales</taxon>
        <taxon>Glomeraceae</taxon>
        <taxon>Rhizophagus</taxon>
    </lineage>
</organism>
<evidence type="ECO:0000256" key="2">
    <source>
        <dbReference type="SAM" id="Phobius"/>
    </source>
</evidence>
<keyword evidence="2" id="KW-0812">Transmembrane</keyword>
<protein>
    <submittedName>
        <fullName evidence="3">Uncharacterized protein</fullName>
    </submittedName>
</protein>
<accession>U9TNE9</accession>
<feature type="region of interest" description="Disordered" evidence="1">
    <location>
        <begin position="1"/>
        <end position="36"/>
    </location>
</feature>
<feature type="compositionally biased region" description="Low complexity" evidence="1">
    <location>
        <begin position="8"/>
        <end position="23"/>
    </location>
</feature>
<gene>
    <name evidence="3" type="ORF">GLOINDRAFT_364</name>
</gene>
<dbReference type="AlphaFoldDB" id="U9TNE9"/>
<feature type="transmembrane region" description="Helical" evidence="2">
    <location>
        <begin position="45"/>
        <end position="69"/>
    </location>
</feature>